<proteinExistence type="predicted"/>
<gene>
    <name evidence="1" type="ORF">GCM10011378_41270</name>
</gene>
<dbReference type="EMBL" id="BMGS01000016">
    <property type="protein sequence ID" value="GGG60999.1"/>
    <property type="molecule type" value="Genomic_DNA"/>
</dbReference>
<comment type="caution">
    <text evidence="1">The sequence shown here is derived from an EMBL/GenBank/DDBJ whole genome shotgun (WGS) entry which is preliminary data.</text>
</comment>
<reference evidence="2" key="1">
    <citation type="journal article" date="2019" name="Int. J. Syst. Evol. Microbiol.">
        <title>The Global Catalogue of Microorganisms (GCM) 10K type strain sequencing project: providing services to taxonomists for standard genome sequencing and annotation.</title>
        <authorList>
            <consortium name="The Broad Institute Genomics Platform"/>
            <consortium name="The Broad Institute Genome Sequencing Center for Infectious Disease"/>
            <person name="Wu L."/>
            <person name="Ma J."/>
        </authorList>
    </citation>
    <scope>NUCLEOTIDE SEQUENCE [LARGE SCALE GENOMIC DNA]</scope>
    <source>
        <strain evidence="2">CGMCC 1.12990</strain>
    </source>
</reference>
<evidence type="ECO:0000313" key="1">
    <source>
        <dbReference type="EMBL" id="GGG60999.1"/>
    </source>
</evidence>
<organism evidence="1 2">
    <name type="scientific">Hymenobacter glacieicola</name>
    <dbReference type="NCBI Taxonomy" id="1562124"/>
    <lineage>
        <taxon>Bacteria</taxon>
        <taxon>Pseudomonadati</taxon>
        <taxon>Bacteroidota</taxon>
        <taxon>Cytophagia</taxon>
        <taxon>Cytophagales</taxon>
        <taxon>Hymenobacteraceae</taxon>
        <taxon>Hymenobacter</taxon>
    </lineage>
</organism>
<dbReference type="Proteomes" id="UP000601361">
    <property type="component" value="Unassembled WGS sequence"/>
</dbReference>
<evidence type="ECO:0000313" key="2">
    <source>
        <dbReference type="Proteomes" id="UP000601361"/>
    </source>
</evidence>
<accession>A0ABQ1X5W0</accession>
<keyword evidence="2" id="KW-1185">Reference proteome</keyword>
<sequence length="155" mass="17153">MKNATTAAIAPAYTVQCADVWLTVQATIKALRVPFPNSEDSRQHNKFKVTVKSSNGEKATFDFFDSQSNYNKGIQELDSAALKGALSCFVSDATTGINATNVEDLMSEFGWNVDSRKEYQRATRIYKACVKASEKLELLGITPDEQFELANLLDQ</sequence>
<dbReference type="RefSeq" id="WP_188559755.1">
    <property type="nucleotide sequence ID" value="NZ_BMGS01000016.1"/>
</dbReference>
<name>A0ABQ1X5W0_9BACT</name>
<protein>
    <submittedName>
        <fullName evidence="1">Uncharacterized protein</fullName>
    </submittedName>
</protein>